<dbReference type="InParanoid" id="J4G0F6"/>
<sequence length="154" mass="17198">MRAVIVLVMSWSPAERIKAGAKVILSDCCSSAESYEKRREDLWTHAILICDCWLCKDDRADGESALRRRDQLTDEFFRDAVCDYINMKMSKGSPEERDHAKKELLKALKALGMGTAGVVPSSEGTSSSQQQNINRPIETDRGADAFYHHAAFGL</sequence>
<organism evidence="1 2">
    <name type="scientific">Fibroporia radiculosa</name>
    <dbReference type="NCBI Taxonomy" id="599839"/>
    <lineage>
        <taxon>Eukaryota</taxon>
        <taxon>Fungi</taxon>
        <taxon>Dikarya</taxon>
        <taxon>Basidiomycota</taxon>
        <taxon>Agaricomycotina</taxon>
        <taxon>Agaricomycetes</taxon>
        <taxon>Polyporales</taxon>
        <taxon>Fibroporiaceae</taxon>
        <taxon>Fibroporia</taxon>
    </lineage>
</organism>
<dbReference type="OrthoDB" id="5945798at2759"/>
<name>J4G0F6_9APHY</name>
<gene>
    <name evidence="1" type="ORF">FIBRA_00574</name>
</gene>
<keyword evidence="2" id="KW-1185">Reference proteome</keyword>
<reference evidence="1 2" key="1">
    <citation type="journal article" date="2012" name="Appl. Environ. Microbiol.">
        <title>Short-read sequencing for genomic analysis of the brown rot fungus Fibroporia radiculosa.</title>
        <authorList>
            <person name="Tang J.D."/>
            <person name="Perkins A.D."/>
            <person name="Sonstegard T.S."/>
            <person name="Schroeder S.G."/>
            <person name="Burgess S.C."/>
            <person name="Diehl S.V."/>
        </authorList>
    </citation>
    <scope>NUCLEOTIDE SEQUENCE [LARGE SCALE GENOMIC DNA]</scope>
    <source>
        <strain evidence="1 2">TFFH 294</strain>
    </source>
</reference>
<dbReference type="Proteomes" id="UP000006352">
    <property type="component" value="Unassembled WGS sequence"/>
</dbReference>
<proteinExistence type="predicted"/>
<evidence type="ECO:0000313" key="2">
    <source>
        <dbReference type="Proteomes" id="UP000006352"/>
    </source>
</evidence>
<dbReference type="GeneID" id="24093484"/>
<evidence type="ECO:0000313" key="1">
    <source>
        <dbReference type="EMBL" id="CCL98573.1"/>
    </source>
</evidence>
<accession>J4G0F6</accession>
<protein>
    <submittedName>
        <fullName evidence="1">Uncharacterized protein</fullName>
    </submittedName>
</protein>
<dbReference type="EMBL" id="HE796891">
    <property type="protein sequence ID" value="CCL98573.1"/>
    <property type="molecule type" value="Genomic_DNA"/>
</dbReference>
<dbReference type="RefSeq" id="XP_012177856.1">
    <property type="nucleotide sequence ID" value="XM_012322466.1"/>
</dbReference>
<dbReference type="AlphaFoldDB" id="J4G0F6"/>
<dbReference type="HOGENOM" id="CLU_1704261_0_0_1"/>